<sequence length="322" mass="34991">MTSLTDEPLDPLVLDQAVNWLLRLNSGSATDAERAALARWRDSDPEHARAWERAEKLRKLLDQIPPALGARVLDRPSSPGRRSAIKQLGLLLACAPGGWLALKAWNEAAWTADARTAVGQRRAVPLPDGSHLELNTNTAVDITFDVRQRRLELRRGEILVETSPDPQSPARAFTVATPHGLLHALGTRFSVLSEHSQSRVAVLEGAVRVTSIAGIGATIIQAGQQAWFDAHRVATATAADERLVAWRHGMLAADRLPLGEVVAELGRYRRGLLRCDPAVATLPVSGAFPLDDTERSLTMLTSTYPLDIRQAAGGYWTTVGPR</sequence>
<gene>
    <name evidence="3" type="ORF">IAE60_12665</name>
</gene>
<protein>
    <submittedName>
        <fullName evidence="3">FecR domain-containing protein</fullName>
    </submittedName>
</protein>
<dbReference type="Proteomes" id="UP000515838">
    <property type="component" value="Chromosome"/>
</dbReference>
<dbReference type="EMBL" id="CP060731">
    <property type="protein sequence ID" value="QNN76791.1"/>
    <property type="molecule type" value="Genomic_DNA"/>
</dbReference>
<feature type="domain" description="FecR N-terminal" evidence="2">
    <location>
        <begin position="15"/>
        <end position="57"/>
    </location>
</feature>
<name>A0A7G9T9L6_PSEMX</name>
<evidence type="ECO:0000313" key="4">
    <source>
        <dbReference type="Proteomes" id="UP000515838"/>
    </source>
</evidence>
<evidence type="ECO:0000259" key="1">
    <source>
        <dbReference type="Pfam" id="PF04773"/>
    </source>
</evidence>
<evidence type="ECO:0000313" key="3">
    <source>
        <dbReference type="EMBL" id="QNN76791.1"/>
    </source>
</evidence>
<dbReference type="Pfam" id="PF04773">
    <property type="entry name" value="FecR"/>
    <property type="match status" value="1"/>
</dbReference>
<dbReference type="InterPro" id="IPR006860">
    <property type="entry name" value="FecR"/>
</dbReference>
<dbReference type="Gene3D" id="2.60.120.1440">
    <property type="match status" value="1"/>
</dbReference>
<dbReference type="GO" id="GO:0016989">
    <property type="term" value="F:sigma factor antagonist activity"/>
    <property type="evidence" value="ECO:0007669"/>
    <property type="project" value="TreeGrafter"/>
</dbReference>
<dbReference type="PANTHER" id="PTHR30273">
    <property type="entry name" value="PERIPLASMIC SIGNAL SENSOR AND SIGMA FACTOR ACTIVATOR FECR-RELATED"/>
    <property type="match status" value="1"/>
</dbReference>
<reference evidence="3 4" key="1">
    <citation type="submission" date="2020-08" db="EMBL/GenBank/DDBJ databases">
        <title>Streptomycin Non-resistant strain, P. mexicana.</title>
        <authorList>
            <person name="Ganesh-Kumar S."/>
            <person name="Zhe T."/>
            <person name="Yu Z."/>
            <person name="Min Y."/>
        </authorList>
    </citation>
    <scope>NUCLEOTIDE SEQUENCE [LARGE SCALE GENOMIC DNA]</scope>
    <source>
        <strain evidence="3 4">GTZY2</strain>
    </source>
</reference>
<organism evidence="3 4">
    <name type="scientific">Pseudoxanthomonas mexicana</name>
    <dbReference type="NCBI Taxonomy" id="128785"/>
    <lineage>
        <taxon>Bacteria</taxon>
        <taxon>Pseudomonadati</taxon>
        <taxon>Pseudomonadota</taxon>
        <taxon>Gammaproteobacteria</taxon>
        <taxon>Lysobacterales</taxon>
        <taxon>Lysobacteraceae</taxon>
        <taxon>Pseudoxanthomonas</taxon>
    </lineage>
</organism>
<dbReference type="AlphaFoldDB" id="A0A7G9T9L6"/>
<dbReference type="PIRSF" id="PIRSF018266">
    <property type="entry name" value="FecR"/>
    <property type="match status" value="1"/>
</dbReference>
<dbReference type="InterPro" id="IPR032623">
    <property type="entry name" value="FecR_N"/>
</dbReference>
<accession>A0A7G9T9L6</accession>
<dbReference type="PANTHER" id="PTHR30273:SF2">
    <property type="entry name" value="PROTEIN FECR"/>
    <property type="match status" value="1"/>
</dbReference>
<proteinExistence type="predicted"/>
<dbReference type="Pfam" id="PF16220">
    <property type="entry name" value="DUF4880"/>
    <property type="match status" value="1"/>
</dbReference>
<feature type="domain" description="FecR protein" evidence="1">
    <location>
        <begin position="113"/>
        <end position="208"/>
    </location>
</feature>
<evidence type="ECO:0000259" key="2">
    <source>
        <dbReference type="Pfam" id="PF16220"/>
    </source>
</evidence>
<dbReference type="InterPro" id="IPR012373">
    <property type="entry name" value="Ferrdict_sens_TM"/>
</dbReference>